<dbReference type="CTD" id="9809681"/>
<dbReference type="GO" id="GO:0051294">
    <property type="term" value="P:establishment of spindle orientation"/>
    <property type="evidence" value="ECO:0007669"/>
    <property type="project" value="EnsemblMetazoa"/>
</dbReference>
<proteinExistence type="predicted"/>
<dbReference type="PRINTS" id="PR00962">
    <property type="entry name" value="LETHAL2GIANT"/>
</dbReference>
<dbReference type="GO" id="GO:0045159">
    <property type="term" value="F:myosin II binding"/>
    <property type="evidence" value="ECO:0007669"/>
    <property type="project" value="TreeGrafter"/>
</dbReference>
<dbReference type="InterPro" id="IPR013577">
    <property type="entry name" value="LLGL2"/>
</dbReference>
<keyword evidence="2" id="KW-0677">Repeat</keyword>
<dbReference type="Pfam" id="PF08366">
    <property type="entry name" value="LLGL"/>
    <property type="match status" value="1"/>
</dbReference>
<dbReference type="GeneID" id="9809681"/>
<protein>
    <recommendedName>
        <fullName evidence="3">Lethal giant larvae homologue 2 domain-containing protein</fullName>
    </recommendedName>
</protein>
<dbReference type="GO" id="GO:0019905">
    <property type="term" value="F:syntaxin binding"/>
    <property type="evidence" value="ECO:0007669"/>
    <property type="project" value="TreeGrafter"/>
</dbReference>
<dbReference type="GO" id="GO:0008593">
    <property type="term" value="P:regulation of Notch signaling pathway"/>
    <property type="evidence" value="ECO:0007669"/>
    <property type="project" value="TreeGrafter"/>
</dbReference>
<dbReference type="EMBL" id="WUAV01000006">
    <property type="protein sequence ID" value="KAF1745772.1"/>
    <property type="molecule type" value="Genomic_DNA"/>
</dbReference>
<dbReference type="GO" id="GO:0032878">
    <property type="term" value="P:regulation of establishment or maintenance of cell polarity"/>
    <property type="evidence" value="ECO:0007669"/>
    <property type="project" value="TreeGrafter"/>
</dbReference>
<name>A0A6A5FT84_CAERE</name>
<evidence type="ECO:0000256" key="2">
    <source>
        <dbReference type="ARBA" id="ARBA00022737"/>
    </source>
</evidence>
<dbReference type="GO" id="GO:0016323">
    <property type="term" value="C:basolateral plasma membrane"/>
    <property type="evidence" value="ECO:0007669"/>
    <property type="project" value="EnsemblMetazoa"/>
</dbReference>
<keyword evidence="1" id="KW-0853">WD repeat</keyword>
<comment type="caution">
    <text evidence="4">The sequence shown here is derived from an EMBL/GenBank/DDBJ whole genome shotgun (WGS) entry which is preliminary data.</text>
</comment>
<dbReference type="PANTHER" id="PTHR10241">
    <property type="entry name" value="LETHAL 2 GIANT LARVAE PROTEIN"/>
    <property type="match status" value="1"/>
</dbReference>
<dbReference type="InterPro" id="IPR000664">
    <property type="entry name" value="Lethal2_giant"/>
</dbReference>
<dbReference type="GO" id="GO:0030866">
    <property type="term" value="P:cortical actin cytoskeleton organization"/>
    <property type="evidence" value="ECO:0007669"/>
    <property type="project" value="TreeGrafter"/>
</dbReference>
<dbReference type="GO" id="GO:0006893">
    <property type="term" value="P:Golgi to plasma membrane transport"/>
    <property type="evidence" value="ECO:0007669"/>
    <property type="project" value="TreeGrafter"/>
</dbReference>
<organism evidence="4 5">
    <name type="scientific">Caenorhabditis remanei</name>
    <name type="common">Caenorhabditis vulgaris</name>
    <dbReference type="NCBI Taxonomy" id="31234"/>
    <lineage>
        <taxon>Eukaryota</taxon>
        <taxon>Metazoa</taxon>
        <taxon>Ecdysozoa</taxon>
        <taxon>Nematoda</taxon>
        <taxon>Chromadorea</taxon>
        <taxon>Rhabditida</taxon>
        <taxon>Rhabditina</taxon>
        <taxon>Rhabditomorpha</taxon>
        <taxon>Rhabditoidea</taxon>
        <taxon>Rhabditidae</taxon>
        <taxon>Peloderinae</taxon>
        <taxon>Caenorhabditis</taxon>
    </lineage>
</organism>
<dbReference type="GO" id="GO:0008104">
    <property type="term" value="P:intracellular protein localization"/>
    <property type="evidence" value="ECO:0007669"/>
    <property type="project" value="EnsemblMetazoa"/>
</dbReference>
<dbReference type="GO" id="GO:0030864">
    <property type="term" value="C:cortical actin cytoskeleton"/>
    <property type="evidence" value="ECO:0007669"/>
    <property type="project" value="TreeGrafter"/>
</dbReference>
<dbReference type="PANTHER" id="PTHR10241:SF29">
    <property type="entry name" value="LETHAL(2) GIANT LARVAE PROTEIN"/>
    <property type="match status" value="1"/>
</dbReference>
<sequence>MSSILRYIRSKFQHEPEEHAIEQFAIYDEGNRGGFPSDVAAFDYHSGCIVIGTQSGDVTFYGFHGASWTINLGGVGDLKTKIEHVYFISSNIALVLCQGPLIIPVHIKDGVITKKDEFRFGDNPKHKWNTSHVQKLSDDASALIFSVNNTIHRIKSKTLKLEVLVTSEDYEKFLPSDYNLSSITSLPEKPAVMMLILENGTVGVFNESQFIMRISLKNFEDEAIQKLHWSSEKKKNIAYGVSCNNLYTKWEFALGKDSHISASEVNVYSAYQFGPYPCHQIRHFNVCPDLSNPGENFLVYQGGKSSGKYDDRDLVTISHGDTVDKFELTSEIVGIAAIDGSYESSKKNGVILICTKCEIIGIDLEPEALAMMQPKHFLSINNSTPTTHAKAIEIEENVWNRLETASKLFWESNQMSTRDWPLYFQKKIVSDANHQRAAYRQVYLSGHSNGNICIWSSGGVGMSLLLIIKTSLEFEGISMDNEADTYYSSDDKPEKPVRKVGIYDPFDDEEEMCITRVHFDPKSGIVIGTNRGGYVLMYELWDSARVLSNWEAIPISCNNSPPDSRRRSLRPRKTDLEYIAGYQIRLKNESELPLVFSMHPSHRVTDIAYLHKYHCLAVGSNFGAVMLDVNHGYIVYANSFNDDQQETSNVNPNQFQRFKSLKKSLRKTFRRKKKTPDSTMILDFDADKSVRGKHEGSPRRVEEIDEDGYMERPIEAREDLGVLDCYAENSKGTVTCLRTMRFPIVDDKNVDDIIAVGLHEGGVYFFAINEHDVGLRMTFKAEQIKKIVIPHKQPVINIDITNEEGYFSASTRIVIITEEQLRVYNCQPMVKRESYKITALEGLKIKNGMVARILNKKNSNNFESFVVLVANDGTLRIHSVQKTSLFETRKFIDPIDVMALNSSCLSRDGDVAFLIKSSELQRTTVNLNFRGWSNAHKS</sequence>
<feature type="domain" description="Lethal giant larvae homologue 2" evidence="3">
    <location>
        <begin position="271"/>
        <end position="366"/>
    </location>
</feature>
<gene>
    <name evidence="4" type="ORF">GCK72_022219</name>
</gene>
<evidence type="ECO:0000313" key="5">
    <source>
        <dbReference type="Proteomes" id="UP000483820"/>
    </source>
</evidence>
<dbReference type="GO" id="GO:0005096">
    <property type="term" value="F:GTPase activator activity"/>
    <property type="evidence" value="ECO:0007669"/>
    <property type="project" value="TreeGrafter"/>
</dbReference>
<reference evidence="4 5" key="1">
    <citation type="submission" date="2019-12" db="EMBL/GenBank/DDBJ databases">
        <title>Chromosome-level assembly of the Caenorhabditis remanei genome.</title>
        <authorList>
            <person name="Teterina A.A."/>
            <person name="Willis J.H."/>
            <person name="Phillips P.C."/>
        </authorList>
    </citation>
    <scope>NUCLEOTIDE SEQUENCE [LARGE SCALE GENOMIC DNA]</scope>
    <source>
        <strain evidence="4 5">PX506</strain>
        <tissue evidence="4">Whole organism</tissue>
    </source>
</reference>
<dbReference type="SUPFAM" id="SSF50978">
    <property type="entry name" value="WD40 repeat-like"/>
    <property type="match status" value="1"/>
</dbReference>
<dbReference type="RefSeq" id="XP_003106987.2">
    <property type="nucleotide sequence ID" value="XM_003106939.2"/>
</dbReference>
<evidence type="ECO:0000313" key="4">
    <source>
        <dbReference type="EMBL" id="KAF1745772.1"/>
    </source>
</evidence>
<dbReference type="AlphaFoldDB" id="A0A6A5FT84"/>
<dbReference type="Proteomes" id="UP000483820">
    <property type="component" value="Chromosome X"/>
</dbReference>
<evidence type="ECO:0000259" key="3">
    <source>
        <dbReference type="Pfam" id="PF08366"/>
    </source>
</evidence>
<accession>A0A6A5FT84</accession>
<dbReference type="InterPro" id="IPR036322">
    <property type="entry name" value="WD40_repeat_dom_sf"/>
</dbReference>
<dbReference type="KEGG" id="crq:GCK72_022219"/>
<evidence type="ECO:0000256" key="1">
    <source>
        <dbReference type="ARBA" id="ARBA00022574"/>
    </source>
</evidence>
<dbReference type="GO" id="GO:0044877">
    <property type="term" value="F:protein-containing complex binding"/>
    <property type="evidence" value="ECO:0007669"/>
    <property type="project" value="EnsemblMetazoa"/>
</dbReference>